<reference evidence="7 8" key="1">
    <citation type="journal article" date="2010" name="Nat. Biotechnol.">
        <title>Genome sequence of the model mushroom Schizophyllum commune.</title>
        <authorList>
            <person name="Ohm R.A."/>
            <person name="de Jong J.F."/>
            <person name="Lugones L.G."/>
            <person name="Aerts A."/>
            <person name="Kothe E."/>
            <person name="Stajich J.E."/>
            <person name="de Vries R.P."/>
            <person name="Record E."/>
            <person name="Levasseur A."/>
            <person name="Baker S.E."/>
            <person name="Bartholomew K.A."/>
            <person name="Coutinho P.M."/>
            <person name="Erdmann S."/>
            <person name="Fowler T.J."/>
            <person name="Gathman A.C."/>
            <person name="Lombard V."/>
            <person name="Henrissat B."/>
            <person name="Knabe N."/>
            <person name="Kuees U."/>
            <person name="Lilly W.W."/>
            <person name="Lindquist E."/>
            <person name="Lucas S."/>
            <person name="Magnuson J.K."/>
            <person name="Piumi F."/>
            <person name="Raudaskoski M."/>
            <person name="Salamov A."/>
            <person name="Schmutz J."/>
            <person name="Schwarze F.W.M.R."/>
            <person name="vanKuyk P.A."/>
            <person name="Horton J.S."/>
            <person name="Grigoriev I.V."/>
            <person name="Woesten H.A.B."/>
        </authorList>
    </citation>
    <scope>NUCLEOTIDE SEQUENCE [LARGE SCALE GENOMIC DNA]</scope>
    <source>
        <strain evidence="8">H4-8 / FGSC 9210</strain>
    </source>
</reference>
<dbReference type="InterPro" id="IPR002893">
    <property type="entry name" value="Znf_MYND"/>
</dbReference>
<name>D8PQT5_SCHCM</name>
<dbReference type="HOGENOM" id="CLU_487580_0_0_1"/>
<evidence type="ECO:0000313" key="7">
    <source>
        <dbReference type="EMBL" id="EFJ02450.1"/>
    </source>
</evidence>
<keyword evidence="1" id="KW-0479">Metal-binding</keyword>
<evidence type="ECO:0000259" key="6">
    <source>
        <dbReference type="PROSITE" id="PS50865"/>
    </source>
</evidence>
<dbReference type="Pfam" id="PF01753">
    <property type="entry name" value="zf-MYND"/>
    <property type="match status" value="1"/>
</dbReference>
<dbReference type="PROSITE" id="PS50865">
    <property type="entry name" value="ZF_MYND_2"/>
    <property type="match status" value="1"/>
</dbReference>
<dbReference type="AlphaFoldDB" id="D8PQT5"/>
<gene>
    <name evidence="7" type="ORF">SCHCODRAFT_231517</name>
</gene>
<dbReference type="GO" id="GO:0008270">
    <property type="term" value="F:zinc ion binding"/>
    <property type="evidence" value="ECO:0007669"/>
    <property type="project" value="UniProtKB-KW"/>
</dbReference>
<proteinExistence type="predicted"/>
<evidence type="ECO:0000256" key="1">
    <source>
        <dbReference type="ARBA" id="ARBA00022723"/>
    </source>
</evidence>
<evidence type="ECO:0000256" key="5">
    <source>
        <dbReference type="SAM" id="MobiDB-lite"/>
    </source>
</evidence>
<keyword evidence="8" id="KW-1185">Reference proteome</keyword>
<evidence type="ECO:0000256" key="2">
    <source>
        <dbReference type="ARBA" id="ARBA00022771"/>
    </source>
</evidence>
<organism evidence="8">
    <name type="scientific">Schizophyllum commune (strain H4-8 / FGSC 9210)</name>
    <name type="common">Split gill fungus</name>
    <dbReference type="NCBI Taxonomy" id="578458"/>
    <lineage>
        <taxon>Eukaryota</taxon>
        <taxon>Fungi</taxon>
        <taxon>Dikarya</taxon>
        <taxon>Basidiomycota</taxon>
        <taxon>Agaricomycotina</taxon>
        <taxon>Agaricomycetes</taxon>
        <taxon>Agaricomycetidae</taxon>
        <taxon>Agaricales</taxon>
        <taxon>Schizophyllaceae</taxon>
        <taxon>Schizophyllum</taxon>
    </lineage>
</organism>
<dbReference type="Gene3D" id="6.10.140.2220">
    <property type="match status" value="1"/>
</dbReference>
<accession>D8PQT5</accession>
<protein>
    <recommendedName>
        <fullName evidence="6">MYND-type domain-containing protein</fullName>
    </recommendedName>
</protein>
<evidence type="ECO:0000313" key="8">
    <source>
        <dbReference type="Proteomes" id="UP000007431"/>
    </source>
</evidence>
<feature type="region of interest" description="Disordered" evidence="5">
    <location>
        <begin position="526"/>
        <end position="559"/>
    </location>
</feature>
<dbReference type="InParanoid" id="D8PQT5"/>
<dbReference type="EMBL" id="GL377302">
    <property type="protein sequence ID" value="EFJ02450.1"/>
    <property type="molecule type" value="Genomic_DNA"/>
</dbReference>
<dbReference type="SUPFAM" id="SSF144232">
    <property type="entry name" value="HIT/MYND zinc finger-like"/>
    <property type="match status" value="1"/>
</dbReference>
<keyword evidence="3" id="KW-0862">Zinc</keyword>
<evidence type="ECO:0000256" key="3">
    <source>
        <dbReference type="ARBA" id="ARBA00022833"/>
    </source>
</evidence>
<dbReference type="Proteomes" id="UP000007431">
    <property type="component" value="Unassembled WGS sequence"/>
</dbReference>
<feature type="compositionally biased region" description="Acidic residues" evidence="5">
    <location>
        <begin position="542"/>
        <end position="559"/>
    </location>
</feature>
<dbReference type="VEuPathDB" id="FungiDB:SCHCODRAFT_02487422"/>
<evidence type="ECO:0000256" key="4">
    <source>
        <dbReference type="PROSITE-ProRule" id="PRU00134"/>
    </source>
</evidence>
<feature type="domain" description="MYND-type" evidence="6">
    <location>
        <begin position="382"/>
        <end position="418"/>
    </location>
</feature>
<keyword evidence="2 4" id="KW-0863">Zinc-finger</keyword>
<sequence length="559" mass="65159">MNLAIQTPPLSTRRLTSFTTSSVLRTRIVLKRKHPFTELIPTPPSRGDYTSISPQERAIIIRSIRTYAAIVDSKYNRSRIVWQTVEKYWQHVWSWIDFLHRRPNPDSIRVVIAIFDGLTQNTEHPPVRGLLLSQPNAIAILVDCWFRLPRQADILNIKPWMALIPLTQAISAIYCDLDDEAMDFIIERELYRGARGSGRRLFRHIATIIRTLIDLPLEQEHGALVTVVELASALFAEGNNPYLQPQPMPRSMVRAAVQLVRKDAGSKFEILAQAACFFLHMTWEEMDLRPMLWSLKEGLLPHILRMKDPELRKDQPAELLKLIHIGLAHRRVLRMFWKVYERDRKEIENAPWKPKQFTEMLKRAERNRETYEELLPTWRGTEGYCHNPETLYQCPCKTSYYCSIECQRADWDIHKDDCHMWQWYKFEETEHPRPSPMFNQRDMEYIQAISREYIDALDDVTEKAEEVEPGLDRTVRLAVSWCHGEPSHHVLKTTIPKRKTVILTAAVMMGQELVLVTLPTLTIRLRDEGDPSDSEAWSDAMWYEDDGEDDDEGMSGEDG</sequence>